<dbReference type="PRINTS" id="PR00449">
    <property type="entry name" value="RASTRNSFRMNG"/>
</dbReference>
<feature type="domain" description="Protein kinase" evidence="16">
    <location>
        <begin position="1876"/>
        <end position="2139"/>
    </location>
</feature>
<feature type="compositionally biased region" description="Basic and acidic residues" evidence="15">
    <location>
        <begin position="2598"/>
        <end position="2612"/>
    </location>
</feature>
<dbReference type="InterPro" id="IPR020859">
    <property type="entry name" value="ROC"/>
</dbReference>
<dbReference type="Gene3D" id="3.30.200.20">
    <property type="entry name" value="Phosphorylase Kinase, domain 1"/>
    <property type="match status" value="1"/>
</dbReference>
<dbReference type="Pfam" id="PF23745">
    <property type="entry name" value="ANK_LRRK2"/>
    <property type="match status" value="1"/>
</dbReference>
<dbReference type="Pfam" id="PF25497">
    <property type="entry name" value="COR-B"/>
    <property type="match status" value="1"/>
</dbReference>
<dbReference type="FunFam" id="3.80.10.10:FF:000110">
    <property type="entry name" value="Leucine-rich repeat serine/threonine-protein kinase 2"/>
    <property type="match status" value="1"/>
</dbReference>
<evidence type="ECO:0000256" key="4">
    <source>
        <dbReference type="ARBA" id="ARBA00022679"/>
    </source>
</evidence>
<dbReference type="GO" id="GO:0005524">
    <property type="term" value="F:ATP binding"/>
    <property type="evidence" value="ECO:0007669"/>
    <property type="project" value="UniProtKB-UniRule"/>
</dbReference>
<evidence type="ECO:0000313" key="19">
    <source>
        <dbReference type="EMBL" id="KAF4081303.1"/>
    </source>
</evidence>
<evidence type="ECO:0000256" key="10">
    <source>
        <dbReference type="ARBA" id="ARBA00022840"/>
    </source>
</evidence>
<evidence type="ECO:0000256" key="14">
    <source>
        <dbReference type="PROSITE-ProRule" id="PRU10141"/>
    </source>
</evidence>
<evidence type="ECO:0000256" key="7">
    <source>
        <dbReference type="ARBA" id="ARBA00022741"/>
    </source>
</evidence>
<dbReference type="SMART" id="SM00364">
    <property type="entry name" value="LRR_BAC"/>
    <property type="match status" value="8"/>
</dbReference>
<dbReference type="Pfam" id="PF00069">
    <property type="entry name" value="Pkinase"/>
    <property type="match status" value="1"/>
</dbReference>
<dbReference type="SUPFAM" id="SSF56112">
    <property type="entry name" value="Protein kinase-like (PK-like)"/>
    <property type="match status" value="1"/>
</dbReference>
<dbReference type="InterPro" id="IPR032675">
    <property type="entry name" value="LRR_dom_sf"/>
</dbReference>
<dbReference type="GO" id="GO:0007154">
    <property type="term" value="P:cell communication"/>
    <property type="evidence" value="ECO:0007669"/>
    <property type="project" value="UniProtKB-ARBA"/>
</dbReference>
<evidence type="ECO:0000313" key="20">
    <source>
        <dbReference type="Proteomes" id="UP000593565"/>
    </source>
</evidence>
<dbReference type="InterPro" id="IPR056602">
    <property type="entry name" value="Beta-prop_LRRK2"/>
</dbReference>
<keyword evidence="4" id="KW-0808">Transferase</keyword>
<dbReference type="EMBL" id="JAAGNN010000013">
    <property type="protein sequence ID" value="KAF4081303.1"/>
    <property type="molecule type" value="Genomic_DNA"/>
</dbReference>
<dbReference type="GO" id="GO:0016887">
    <property type="term" value="F:ATP hydrolysis activity"/>
    <property type="evidence" value="ECO:0007669"/>
    <property type="project" value="InterPro"/>
</dbReference>
<feature type="region of interest" description="Disordered" evidence="15">
    <location>
        <begin position="326"/>
        <end position="347"/>
    </location>
</feature>
<dbReference type="Pfam" id="PF08477">
    <property type="entry name" value="Roc"/>
    <property type="match status" value="1"/>
</dbReference>
<dbReference type="InterPro" id="IPR001611">
    <property type="entry name" value="Leu-rich_rpt"/>
</dbReference>
<dbReference type="Gene3D" id="3.40.50.300">
    <property type="entry name" value="P-loop containing nucleotide triphosphate hydrolases"/>
    <property type="match status" value="2"/>
</dbReference>
<dbReference type="InterPro" id="IPR057263">
    <property type="entry name" value="COR-B"/>
</dbReference>
<dbReference type="SMART" id="SM00220">
    <property type="entry name" value="S_TKc"/>
    <property type="match status" value="1"/>
</dbReference>
<dbReference type="GO" id="GO:0004674">
    <property type="term" value="F:protein serine/threonine kinase activity"/>
    <property type="evidence" value="ECO:0007669"/>
    <property type="project" value="UniProtKB-KW"/>
</dbReference>
<evidence type="ECO:0000256" key="11">
    <source>
        <dbReference type="ARBA" id="ARBA00023134"/>
    </source>
</evidence>
<dbReference type="GO" id="GO:0051603">
    <property type="term" value="P:proteolysis involved in protein catabolic process"/>
    <property type="evidence" value="ECO:0007669"/>
    <property type="project" value="TreeGrafter"/>
</dbReference>
<dbReference type="FunFam" id="1.10.8.60:FF:000002">
    <property type="entry name" value="ATP-dependent Clp protease ATP-binding subunit ClpX"/>
    <property type="match status" value="1"/>
</dbReference>
<dbReference type="Gene3D" id="1.10.510.10">
    <property type="entry name" value="Transferase(Phosphotransferase) domain 1"/>
    <property type="match status" value="1"/>
</dbReference>
<accession>A0A7J6AEQ6</accession>
<keyword evidence="11" id="KW-0342">GTP-binding</keyword>
<evidence type="ECO:0000256" key="12">
    <source>
        <dbReference type="ARBA" id="ARBA00047899"/>
    </source>
</evidence>
<dbReference type="Gene3D" id="3.80.10.10">
    <property type="entry name" value="Ribonuclease Inhibitor"/>
    <property type="match status" value="3"/>
</dbReference>
<dbReference type="InterPro" id="IPR008271">
    <property type="entry name" value="Ser/Thr_kinase_AS"/>
</dbReference>
<evidence type="ECO:0000259" key="16">
    <source>
        <dbReference type="PROSITE" id="PS50011"/>
    </source>
</evidence>
<dbReference type="PROSITE" id="PS51450">
    <property type="entry name" value="LRR"/>
    <property type="match status" value="4"/>
</dbReference>
<dbReference type="Gene3D" id="1.10.8.60">
    <property type="match status" value="1"/>
</dbReference>
<dbReference type="InterPro" id="IPR011989">
    <property type="entry name" value="ARM-like"/>
</dbReference>
<feature type="region of interest" description="Disordered" evidence="15">
    <location>
        <begin position="926"/>
        <end position="957"/>
    </location>
</feature>
<dbReference type="PROSITE" id="PS51902">
    <property type="entry name" value="CLPX_ZB"/>
    <property type="match status" value="1"/>
</dbReference>
<keyword evidence="10 14" id="KW-0067">ATP-binding</keyword>
<keyword evidence="2" id="KW-0723">Serine/threonine-protein kinase</keyword>
<dbReference type="FunFam" id="3.40.50.300:FF:000378">
    <property type="entry name" value="ATP-dependent Clp protease ATP-binding subunit clpX-like, mitochondrial"/>
    <property type="match status" value="1"/>
</dbReference>
<keyword evidence="7 14" id="KW-0547">Nucleotide-binding</keyword>
<dbReference type="InterPro" id="IPR056597">
    <property type="entry name" value="ARM_LRRK2"/>
</dbReference>
<dbReference type="FunFam" id="3.40.50.300:FF:000656">
    <property type="entry name" value="Leucine-rich repeat serine/threonine-protein kinase 2"/>
    <property type="match status" value="1"/>
</dbReference>
<comment type="catalytic activity">
    <reaction evidence="12">
        <text>L-threonyl-[protein] + ATP = O-phospho-L-threonyl-[protein] + ADP + H(+)</text>
        <dbReference type="Rhea" id="RHEA:46608"/>
        <dbReference type="Rhea" id="RHEA-COMP:11060"/>
        <dbReference type="Rhea" id="RHEA-COMP:11605"/>
        <dbReference type="ChEBI" id="CHEBI:15378"/>
        <dbReference type="ChEBI" id="CHEBI:30013"/>
        <dbReference type="ChEBI" id="CHEBI:30616"/>
        <dbReference type="ChEBI" id="CHEBI:61977"/>
        <dbReference type="ChEBI" id="CHEBI:456216"/>
        <dbReference type="EC" id="2.7.11.1"/>
    </reaction>
</comment>
<evidence type="ECO:0000256" key="15">
    <source>
        <dbReference type="SAM" id="MobiDB-lite"/>
    </source>
</evidence>
<dbReference type="FunFam" id="1.10.510.10:FF:001216">
    <property type="entry name" value="Leucine-rich repeat kinase 2"/>
    <property type="match status" value="1"/>
</dbReference>
<dbReference type="Pfam" id="PF23744">
    <property type="entry name" value="ARM_LRRK2"/>
    <property type="match status" value="1"/>
</dbReference>
<dbReference type="Pfam" id="PF13855">
    <property type="entry name" value="LRR_8"/>
    <property type="match status" value="1"/>
</dbReference>
<dbReference type="InterPro" id="IPR003959">
    <property type="entry name" value="ATPase_AAA_core"/>
</dbReference>
<dbReference type="InterPro" id="IPR003593">
    <property type="entry name" value="AAA+_ATPase"/>
</dbReference>
<dbReference type="Pfam" id="PF10431">
    <property type="entry name" value="ClpB_D2-small"/>
    <property type="match status" value="1"/>
</dbReference>
<dbReference type="GO" id="GO:0046983">
    <property type="term" value="F:protein dimerization activity"/>
    <property type="evidence" value="ECO:0007669"/>
    <property type="project" value="InterPro"/>
</dbReference>
<keyword evidence="9" id="KW-0862">Zinc</keyword>
<keyword evidence="8" id="KW-0418">Kinase</keyword>
<dbReference type="PANTHER" id="PTHR48102:SF7">
    <property type="entry name" value="ATP-DEPENDENT CLP PROTEASE ATP-BINDING SUBUNIT CLPX-LIKE, MITOCHONDRIAL"/>
    <property type="match status" value="1"/>
</dbReference>
<dbReference type="InterPro" id="IPR036322">
    <property type="entry name" value="WD40_repeat_dom_sf"/>
</dbReference>
<organism evidence="19 20">
    <name type="scientific">Ameiurus melas</name>
    <name type="common">Black bullhead</name>
    <name type="synonym">Silurus melas</name>
    <dbReference type="NCBI Taxonomy" id="219545"/>
    <lineage>
        <taxon>Eukaryota</taxon>
        <taxon>Metazoa</taxon>
        <taxon>Chordata</taxon>
        <taxon>Craniata</taxon>
        <taxon>Vertebrata</taxon>
        <taxon>Euteleostomi</taxon>
        <taxon>Actinopterygii</taxon>
        <taxon>Neopterygii</taxon>
        <taxon>Teleostei</taxon>
        <taxon>Ostariophysi</taxon>
        <taxon>Siluriformes</taxon>
        <taxon>Ictaluridae</taxon>
        <taxon>Ameiurus</taxon>
    </lineage>
</organism>
<dbReference type="CDD" id="cd19497">
    <property type="entry name" value="RecA-like_ClpX"/>
    <property type="match status" value="1"/>
</dbReference>
<dbReference type="SMART" id="SM01086">
    <property type="entry name" value="ClpB_D2-small"/>
    <property type="match status" value="1"/>
</dbReference>
<reference evidence="19 20" key="1">
    <citation type="submission" date="2020-02" db="EMBL/GenBank/DDBJ databases">
        <title>A chromosome-scale genome assembly of the black bullhead catfish (Ameiurus melas).</title>
        <authorList>
            <person name="Wen M."/>
            <person name="Zham M."/>
            <person name="Cabau C."/>
            <person name="Klopp C."/>
            <person name="Donnadieu C."/>
            <person name="Roques C."/>
            <person name="Bouchez O."/>
            <person name="Lampietro C."/>
            <person name="Jouanno E."/>
            <person name="Herpin A."/>
            <person name="Louis A."/>
            <person name="Berthelot C."/>
            <person name="Parey E."/>
            <person name="Roest-Crollius H."/>
            <person name="Braasch I."/>
            <person name="Postlethwait J."/>
            <person name="Robinson-Rechavi M."/>
            <person name="Echchiki A."/>
            <person name="Begum T."/>
            <person name="Montfort J."/>
            <person name="Schartl M."/>
            <person name="Bobe J."/>
            <person name="Guiguen Y."/>
        </authorList>
    </citation>
    <scope>NUCLEOTIDE SEQUENCE [LARGE SCALE GENOMIC DNA]</scope>
    <source>
        <strain evidence="19">M_S1</strain>
        <tissue evidence="19">Blood</tissue>
    </source>
</reference>
<name>A0A7J6AEQ6_AMEME</name>
<keyword evidence="5" id="KW-0479">Metal-binding</keyword>
<dbReference type="InterPro" id="IPR015943">
    <property type="entry name" value="WD40/YVTN_repeat-like_dom_sf"/>
</dbReference>
<dbReference type="EC" id="2.7.11.1" evidence="1"/>
<evidence type="ECO:0000256" key="8">
    <source>
        <dbReference type="ARBA" id="ARBA00022777"/>
    </source>
</evidence>
<dbReference type="Pfam" id="PF23748">
    <property type="entry name" value="Beta-prop_LRRK2"/>
    <property type="match status" value="1"/>
</dbReference>
<dbReference type="InterPro" id="IPR019489">
    <property type="entry name" value="Clp_ATPase_C"/>
</dbReference>
<feature type="domain" description="Roc" evidence="17">
    <location>
        <begin position="1329"/>
        <end position="1510"/>
    </location>
</feature>
<dbReference type="PROSITE" id="PS51424">
    <property type="entry name" value="ROC"/>
    <property type="match status" value="1"/>
</dbReference>
<dbReference type="GO" id="GO:0008270">
    <property type="term" value="F:zinc ion binding"/>
    <property type="evidence" value="ECO:0007669"/>
    <property type="project" value="InterPro"/>
</dbReference>
<dbReference type="NCBIfam" id="NF003745">
    <property type="entry name" value="PRK05342.1"/>
    <property type="match status" value="1"/>
</dbReference>
<keyword evidence="3" id="KW-0433">Leucine-rich repeat</keyword>
<dbReference type="GO" id="GO:0009966">
    <property type="term" value="P:regulation of signal transduction"/>
    <property type="evidence" value="ECO:0007669"/>
    <property type="project" value="UniProtKB-ARBA"/>
</dbReference>
<dbReference type="Gene3D" id="3.30.70.1390">
    <property type="entry name" value="ROC domain from the Parkinson's disease-associated leucine-rich repeat kinase 2"/>
    <property type="match status" value="1"/>
</dbReference>
<dbReference type="InterPro" id="IPR011009">
    <property type="entry name" value="Kinase-like_dom_sf"/>
</dbReference>
<dbReference type="Proteomes" id="UP000593565">
    <property type="component" value="Unassembled WGS sequence"/>
</dbReference>
<dbReference type="InterPro" id="IPR017441">
    <property type="entry name" value="Protein_kinase_ATP_BS"/>
</dbReference>
<evidence type="ECO:0000256" key="2">
    <source>
        <dbReference type="ARBA" id="ARBA00022527"/>
    </source>
</evidence>
<dbReference type="SUPFAM" id="SSF52540">
    <property type="entry name" value="P-loop containing nucleoside triphosphate hydrolases"/>
    <property type="match status" value="2"/>
</dbReference>
<dbReference type="Gene3D" id="1.25.10.10">
    <property type="entry name" value="Leucine-rich Repeat Variant"/>
    <property type="match status" value="2"/>
</dbReference>
<evidence type="ECO:0000256" key="1">
    <source>
        <dbReference type="ARBA" id="ARBA00012513"/>
    </source>
</evidence>
<dbReference type="SMART" id="SM00369">
    <property type="entry name" value="LRR_TYP"/>
    <property type="match status" value="8"/>
</dbReference>
<dbReference type="InterPro" id="IPR000719">
    <property type="entry name" value="Prot_kinase_dom"/>
</dbReference>
<dbReference type="InterPro" id="IPR027417">
    <property type="entry name" value="P-loop_NTPase"/>
</dbReference>
<dbReference type="Pfam" id="PF26040">
    <property type="entry name" value="Zn_ribbon_CLPX_N"/>
    <property type="match status" value="1"/>
</dbReference>
<keyword evidence="6" id="KW-0677">Repeat</keyword>
<sequence>MVNKEDLEKSLKKLLVRLKNNLEEGKHLGTMVQIIQDLLFLAHTDEAAEELFKDKNVHEPLMLLLSFCSNSKLQQVGWSLLCRLMEICPTTLDKLVHPVQAGKDWEVLGVHQQILNMLTLHQKDLNVIMVGLRALALLLKSDELTLLVLEDDMDVFQLVVEAMKTFPHSEELQLQGCCALCLLLERVPEEHKVEFIEKKDHAVVLNVLRSFKDSESLVFSALQVLIPLAEPASNVETLMSKTEKCYSLVCQVVEVFSESEAVQELGCSLLRKFTSESYFNILVLNGVHRVAVKACLSYPDNSKIQAAALSCLAALTKTILENEDLNKTYSEDEDDRGKEDDKDNNDEESLVWREACCTALERHSDNAEVQEAACWALNSLLLYGSARNLYEEPNERPPVYIQVMTVMLVHASSFGVFQAAASTLGTLIRRHSKMRSRLLASGIHYNIVDLMKRHANSIEVCESACRLLYTLFQGGSASLDEGSMALGQILIAMKDHNYQPEVQLEGLRASLVLLNPDRSLREHGVAVADPDTSDVSLRVLKNQCVVEEAHTVYLQALNRFISSEDIQECGLAVLSALADCTGAVDVMCRQGAIDTVLHTLQMFPQKSKIHYWGLSLLFQLISKNKMSRTMVPVLAAVLVASVRQHKRSAELRLKGFQVIWKLLDTCSEAAAHLEKEGFEKDILQQLRESSPDHRYDLKLSCLCLSKMVVDSEIHYRMLERACEEGNVIMAECLIQLGTDVNKKTKTESLIYKVCERGGSLALVEVLVSSGVHEQQLRGALSVCVRRRDGPLVIHLLARLGLDLANSALCLGGFRLGHLEATWLNALLSECRVPPTAQKRISKGQWLARQIQFLQKKRSQIGVLESQSVVNTSEYFSDDESDDSLYISLDDSVFCTFEDIESDGSDSPASGRTYCDSPDGLRGCSKVRQQERGRPAISEGSSGDPDLNDSFKKSLSSKKGKTQRGLVFSDSSSTGGSFSSVDKDHITLLDLSGNELGSLSCLMDDGSVQQQLEHLLRLDLSSNSLAEFPSALCQSLRSLTRLDLQGNQLQSLPAELLSLPSLNMLNVSRNCVGPEICLDPHVCCPTLRQLNLSFNNITVFPYSLSQVLENLEELSLEGNQISELSLPLCLTEVKVFDISKNKLTMISDGLLSACTKLETFNASVNHLSRLLQLPSKITTLKLSQNNFESVPESILNLPNLQSVDMRSNSIRVLPGPASWTSANLRELIFSENQISVLDLREPVYKWIRLDKLHLSDNKLTKLPRQIGLLEELTSLDVNGNAGLRSFPDEMGKLVRLWDLPLDRLQLQLDLKHIGNKTKDIVRYFQHRLKKAVPYFRMKLIVVGNAGSGKTTLIQQLMKLKRSQWFFDTHSSSIIIRDWRIRDRDKRNMVLNVWDFSGGEEYSGFHSQFMSSRALYLVLYDLRKGASELDAIRPWLFNIKALAPVAPVILVGTHLDVCEDDLVQECAFKIQKEVLSQPLFPTIRERHMLCACEESDSISRLRKAIARGATSFKIQGQPVMGQLVPDCYVELERRILQERCRVPVEFPVLRHQHLLQLIEESQLLLKEGELAHAVRFLSETGVLLHFDDPALQLRDLYLIDPQWLCNTISQLLTQKSLCENSRGVMQRSVVEKFLRKNCGFPEGHLMHYFKLLEKFQIALPLGDEQLLVHCSLSDHKPVIEIPHCENSEIIVRVYEMPYFPMGFWSRLISRLLEVSSFMLRGKEKALRPNRIYWRTGVYLNWSAEAYYLVEDSSDVNSPASFVRITAPCSRKGHVLLGQVVDHIDSVLEEWFPGLLNTDIQGDGETLLKRWALYSFDDTQDWNKMLLQDLLKQTHKNGLLVNPEDPHCTIPTSQICPDLMLSDQPANIMLDPEELEMDLSIDYLLGNGGFGAVYRAIYKNEDVAIKIFNKHASDLYVHRLIRQELTVLGKLHHPSLVDLLAAGNSPYMLVMELAPCGSLDSLFEHENGSLNRKLQHRIALQVADGLRYLHASMIIYRDLKPHNVLLFSLKTDSEMIAKLTDYGIAQYCCSMGVRSSEGTPGFRAPEVARGNVIYNIQADIYSFGLLLYDLLTCGERISDGLKFPSEFDEIAVQGKLLDPVKHYSCSPWPGFQNLMEECLRENPESRPTSAQVFDCLNSAEMLCLISALTLPGLSCECFTVSCPSGGLGESVNGGAGAQVWMGGGSSSPKLGFVTCVDVETEKRSTQEIDQSPVLCLVTVRVPGEVHDWLVAGTQSGSLVVMDTRNITVLHYLQSAKDAVTSLFFHTPSQRSCLKNHLLVGTADGMLVIYEDSVIKCADGAPVKLVQVGNVNTPLMCLAPSGHYQDRTTLWAGCGTRVLSLTVDYDISKSIDTSQQHLSNSMACISRLVVEKYMYLSKNGGHSVEVWDKKSGKMIDFIDCVQLLRKVRAVSADSSKEMESLLARVKALLVQHNGTLWIGTGSGQILLVDLSTRQLLQVISSGCHSVRTMASLVIEAQGQKKSVILMLGRRVHLSQEKIKSQTDKDAVLMIWSSTLSQEVKDLNRHLTVTGLFLLHISTQKMSCCTYGSAARCLLSSAHKGLSRSHVKFYALSRTATHEAHLPLAVRVRSFSESAVFFASKENTPKDGSGDGGKKSATDTVGKRSMGSGGSGKGGSQLRCPRCGDTCTHVETFVPFTRFVKCEKCHHFFVVLSENDPKGGLSKEAESAAEAVKLALAQKPPPPPKKIYAYLDNYVVGQSYAKKVLSVAVYNHYKRIYNNLPASGGMQVGTEKPILFTPQQLEIRRREDEYRFTKLLQINPHGNALGAAIQQQAAKQAAPKKRGGEVLDSTHVSIKLEKSNIVLLGPTGSGKTLLAQTLAQCLDVPFAICDCTTLTQAGYVGEDIESVIAKLLQDANYSVEKAQQGIVFLDEVDKIGSVPGIHQLRDVGGEGVQQGLLKLLEGTIVNVPEKNSRKLRGETVQVDTTNILFVASGAFNGLDRVISRRKNEKYLGFGSASNLGQGRRAAAAADLANSTGSELDVISEMEEKDRLLRQVEARDLIEFGMIPEFVGRLPIIVPLHNLDEQALVRILTEPRNAVVPQYQALFSMDKCELNVTPDALRAIARLALERKTGARGLRSIMEKLLLEPMFEVPQSNIVSVELNKDVILGKTEPRYIRASTKVTTEEEYDYGIEENWLRQADVANN</sequence>
<dbReference type="SUPFAM" id="SSF52058">
    <property type="entry name" value="L domain-like"/>
    <property type="match status" value="1"/>
</dbReference>
<dbReference type="InterPro" id="IPR016024">
    <property type="entry name" value="ARM-type_fold"/>
</dbReference>
<evidence type="ECO:0000259" key="18">
    <source>
        <dbReference type="PROSITE" id="PS51902"/>
    </source>
</evidence>
<dbReference type="Pfam" id="PF16095">
    <property type="entry name" value="COR-A"/>
    <property type="match status" value="1"/>
</dbReference>
<evidence type="ECO:0000256" key="6">
    <source>
        <dbReference type="ARBA" id="ARBA00022737"/>
    </source>
</evidence>
<keyword evidence="20" id="KW-1185">Reference proteome</keyword>
<dbReference type="SUPFAM" id="SSF50978">
    <property type="entry name" value="WD40 repeat-like"/>
    <property type="match status" value="1"/>
</dbReference>
<proteinExistence type="predicted"/>
<evidence type="ECO:0000256" key="9">
    <source>
        <dbReference type="ARBA" id="ARBA00022833"/>
    </source>
</evidence>
<feature type="region of interest" description="Disordered" evidence="15">
    <location>
        <begin position="2597"/>
        <end position="2634"/>
    </location>
</feature>
<evidence type="ECO:0000259" key="17">
    <source>
        <dbReference type="PROSITE" id="PS51424"/>
    </source>
</evidence>
<evidence type="ECO:0000256" key="5">
    <source>
        <dbReference type="ARBA" id="ARBA00022723"/>
    </source>
</evidence>
<feature type="binding site" evidence="14">
    <location>
        <position position="1903"/>
    </location>
    <ligand>
        <name>ATP</name>
        <dbReference type="ChEBI" id="CHEBI:30616"/>
    </ligand>
</feature>
<comment type="catalytic activity">
    <reaction evidence="13">
        <text>L-seryl-[protein] + ATP = O-phospho-L-seryl-[protein] + ADP + H(+)</text>
        <dbReference type="Rhea" id="RHEA:17989"/>
        <dbReference type="Rhea" id="RHEA-COMP:9863"/>
        <dbReference type="Rhea" id="RHEA-COMP:11604"/>
        <dbReference type="ChEBI" id="CHEBI:15378"/>
        <dbReference type="ChEBI" id="CHEBI:29999"/>
        <dbReference type="ChEBI" id="CHEBI:30616"/>
        <dbReference type="ChEBI" id="CHEBI:83421"/>
        <dbReference type="ChEBI" id="CHEBI:456216"/>
        <dbReference type="EC" id="2.7.11.1"/>
    </reaction>
</comment>
<evidence type="ECO:0000256" key="3">
    <source>
        <dbReference type="ARBA" id="ARBA00022614"/>
    </source>
</evidence>
<dbReference type="PANTHER" id="PTHR48102">
    <property type="entry name" value="ATP-DEPENDENT CLP PROTEASE ATP-BINDING SUBUNIT CLPX-LIKE, MITOCHONDRIAL-RELATED"/>
    <property type="match status" value="1"/>
</dbReference>
<dbReference type="InterPro" id="IPR059188">
    <property type="entry name" value="Znf_CLPX-like"/>
</dbReference>
<dbReference type="PROSITE" id="PS00108">
    <property type="entry name" value="PROTEIN_KINASE_ST"/>
    <property type="match status" value="1"/>
</dbReference>
<dbReference type="InterPro" id="IPR003591">
    <property type="entry name" value="Leu-rich_rpt_typical-subtyp"/>
</dbReference>
<dbReference type="PROSITE" id="PS50011">
    <property type="entry name" value="PROTEIN_KINASE_DOM"/>
    <property type="match status" value="1"/>
</dbReference>
<comment type="caution">
    <text evidence="19">The sequence shown here is derived from an EMBL/GenBank/DDBJ whole genome shotgun (WGS) entry which is preliminary data.</text>
</comment>
<dbReference type="GO" id="GO:0005525">
    <property type="term" value="F:GTP binding"/>
    <property type="evidence" value="ECO:0007669"/>
    <property type="project" value="UniProtKB-KW"/>
</dbReference>
<protein>
    <recommendedName>
        <fullName evidence="1">non-specific serine/threonine protein kinase</fullName>
        <ecNumber evidence="1">2.7.11.1</ecNumber>
    </recommendedName>
</protein>
<dbReference type="GO" id="GO:0005759">
    <property type="term" value="C:mitochondrial matrix"/>
    <property type="evidence" value="ECO:0007669"/>
    <property type="project" value="TreeGrafter"/>
</dbReference>
<dbReference type="SUPFAM" id="SSF48371">
    <property type="entry name" value="ARM repeat"/>
    <property type="match status" value="2"/>
</dbReference>
<dbReference type="InterPro" id="IPR059067">
    <property type="entry name" value="Znf_ribbon_CLPX-like"/>
</dbReference>
<dbReference type="InterPro" id="IPR032171">
    <property type="entry name" value="COR-A"/>
</dbReference>
<dbReference type="Gene3D" id="2.130.10.10">
    <property type="entry name" value="YVTN repeat-like/Quinoprotein amine dehydrogenase"/>
    <property type="match status" value="1"/>
</dbReference>
<dbReference type="Pfam" id="PF07724">
    <property type="entry name" value="AAA_2"/>
    <property type="match status" value="1"/>
</dbReference>
<feature type="domain" description="ClpX-type ZB" evidence="18">
    <location>
        <begin position="2623"/>
        <end position="2676"/>
    </location>
</feature>
<gene>
    <name evidence="19" type="ORF">AMELA_G00159920</name>
</gene>
<dbReference type="InterPro" id="IPR056593">
    <property type="entry name" value="ANK_LRRK2"/>
</dbReference>
<dbReference type="PROSITE" id="PS00107">
    <property type="entry name" value="PROTEIN_KINASE_ATP"/>
    <property type="match status" value="1"/>
</dbReference>
<dbReference type="InterPro" id="IPR050052">
    <property type="entry name" value="ATP-dep_Clp_protease_ClpX"/>
</dbReference>
<evidence type="ECO:0000256" key="13">
    <source>
        <dbReference type="ARBA" id="ARBA00048679"/>
    </source>
</evidence>
<dbReference type="SMART" id="SM00382">
    <property type="entry name" value="AAA"/>
    <property type="match status" value="1"/>
</dbReference>
<feature type="compositionally biased region" description="Basic and acidic residues" evidence="15">
    <location>
        <begin position="326"/>
        <end position="341"/>
    </location>
</feature>